<dbReference type="GO" id="GO:0008270">
    <property type="term" value="F:zinc ion binding"/>
    <property type="evidence" value="ECO:0007669"/>
    <property type="project" value="InterPro"/>
</dbReference>
<evidence type="ECO:0000256" key="8">
    <source>
        <dbReference type="ARBA" id="ARBA00022741"/>
    </source>
</evidence>
<dbReference type="InterPro" id="IPR005936">
    <property type="entry name" value="FtsH"/>
</dbReference>
<accession>A0A316Z8M4</accession>
<keyword evidence="6" id="KW-0812">Transmembrane</keyword>
<keyword evidence="12" id="KW-1133">Transmembrane helix</keyword>
<evidence type="ECO:0000256" key="11">
    <source>
        <dbReference type="ARBA" id="ARBA00022840"/>
    </source>
</evidence>
<dbReference type="Pfam" id="PF17862">
    <property type="entry name" value="AAA_lid_3"/>
    <property type="match status" value="1"/>
</dbReference>
<evidence type="ECO:0000256" key="14">
    <source>
        <dbReference type="ARBA" id="ARBA00023128"/>
    </source>
</evidence>
<keyword evidence="14" id="KW-0496">Mitochondrion</keyword>
<evidence type="ECO:0000259" key="19">
    <source>
        <dbReference type="SMART" id="SM00382"/>
    </source>
</evidence>
<dbReference type="FunFam" id="1.20.58.760:FF:000003">
    <property type="entry name" value="AFG3-like AAA ATPase 2"/>
    <property type="match status" value="1"/>
</dbReference>
<feature type="compositionally biased region" description="Basic and acidic residues" evidence="18">
    <location>
        <begin position="63"/>
        <end position="125"/>
    </location>
</feature>
<comment type="similarity">
    <text evidence="3">In the C-terminal section; belongs to the peptidase M41 family.</text>
</comment>
<dbReference type="HAMAP" id="MF_01458">
    <property type="entry name" value="FtsH"/>
    <property type="match status" value="1"/>
</dbReference>
<gene>
    <name evidence="20" type="ORF">FA09DRAFT_308482</name>
</gene>
<dbReference type="InterPro" id="IPR041569">
    <property type="entry name" value="AAA_lid_3"/>
</dbReference>
<evidence type="ECO:0000256" key="4">
    <source>
        <dbReference type="ARBA" id="ARBA00010550"/>
    </source>
</evidence>
<evidence type="ECO:0000256" key="7">
    <source>
        <dbReference type="ARBA" id="ARBA00022723"/>
    </source>
</evidence>
<dbReference type="PROSITE" id="PS00674">
    <property type="entry name" value="AAA"/>
    <property type="match status" value="1"/>
</dbReference>
<proteinExistence type="inferred from homology"/>
<evidence type="ECO:0000256" key="3">
    <source>
        <dbReference type="ARBA" id="ARBA00010044"/>
    </source>
</evidence>
<keyword evidence="11" id="KW-0067">ATP-binding</keyword>
<dbReference type="GO" id="GO:0030163">
    <property type="term" value="P:protein catabolic process"/>
    <property type="evidence" value="ECO:0007669"/>
    <property type="project" value="UniProtKB-ARBA"/>
</dbReference>
<dbReference type="Gene3D" id="1.20.58.760">
    <property type="entry name" value="Peptidase M41"/>
    <property type="match status" value="1"/>
</dbReference>
<dbReference type="GO" id="GO:0005524">
    <property type="term" value="F:ATP binding"/>
    <property type="evidence" value="ECO:0007669"/>
    <property type="project" value="UniProtKB-KW"/>
</dbReference>
<evidence type="ECO:0000313" key="20">
    <source>
        <dbReference type="EMBL" id="PWN97949.1"/>
    </source>
</evidence>
<evidence type="ECO:0000256" key="12">
    <source>
        <dbReference type="ARBA" id="ARBA00022989"/>
    </source>
</evidence>
<comment type="catalytic activity">
    <reaction evidence="16">
        <text>ATP + H2O = ADP + phosphate + H(+)</text>
        <dbReference type="Rhea" id="RHEA:13065"/>
        <dbReference type="ChEBI" id="CHEBI:15377"/>
        <dbReference type="ChEBI" id="CHEBI:15378"/>
        <dbReference type="ChEBI" id="CHEBI:30616"/>
        <dbReference type="ChEBI" id="CHEBI:43474"/>
        <dbReference type="ChEBI" id="CHEBI:456216"/>
    </reaction>
    <physiologicalReaction direction="left-to-right" evidence="16">
        <dbReference type="Rhea" id="RHEA:13066"/>
    </physiologicalReaction>
</comment>
<dbReference type="InterPro" id="IPR003960">
    <property type="entry name" value="ATPase_AAA_CS"/>
</dbReference>
<dbReference type="InterPro" id="IPR000642">
    <property type="entry name" value="Peptidase_M41"/>
</dbReference>
<dbReference type="FunFam" id="3.40.50.300:FF:000001">
    <property type="entry name" value="ATP-dependent zinc metalloprotease FtsH"/>
    <property type="match status" value="1"/>
</dbReference>
<dbReference type="PANTHER" id="PTHR43655">
    <property type="entry name" value="ATP-DEPENDENT PROTEASE"/>
    <property type="match status" value="1"/>
</dbReference>
<evidence type="ECO:0000256" key="6">
    <source>
        <dbReference type="ARBA" id="ARBA00022692"/>
    </source>
</evidence>
<comment type="similarity">
    <text evidence="4">In the N-terminal section; belongs to the AAA ATPase family.</text>
</comment>
<dbReference type="GeneID" id="37268126"/>
<feature type="coiled-coil region" evidence="17">
    <location>
        <begin position="785"/>
        <end position="812"/>
    </location>
</feature>
<dbReference type="EMBL" id="KZ819293">
    <property type="protein sequence ID" value="PWN97949.1"/>
    <property type="molecule type" value="Genomic_DNA"/>
</dbReference>
<comment type="cofactor">
    <cofactor evidence="1">
        <name>Zn(2+)</name>
        <dbReference type="ChEBI" id="CHEBI:29105"/>
    </cofactor>
</comment>
<dbReference type="InterPro" id="IPR003593">
    <property type="entry name" value="AAA+_ATPase"/>
</dbReference>
<dbReference type="GO" id="GO:0004176">
    <property type="term" value="F:ATP-dependent peptidase activity"/>
    <property type="evidence" value="ECO:0007669"/>
    <property type="project" value="InterPro"/>
</dbReference>
<feature type="region of interest" description="Disordered" evidence="18">
    <location>
        <begin position="162"/>
        <end position="201"/>
    </location>
</feature>
<evidence type="ECO:0000256" key="10">
    <source>
        <dbReference type="ARBA" id="ARBA00022833"/>
    </source>
</evidence>
<dbReference type="SMART" id="SM00382">
    <property type="entry name" value="AAA"/>
    <property type="match status" value="1"/>
</dbReference>
<evidence type="ECO:0000256" key="9">
    <source>
        <dbReference type="ARBA" id="ARBA00022801"/>
    </source>
</evidence>
<name>A0A316Z8M4_9BASI</name>
<dbReference type="Pfam" id="PF00004">
    <property type="entry name" value="AAA"/>
    <property type="match status" value="1"/>
</dbReference>
<keyword evidence="17" id="KW-0175">Coiled coil</keyword>
<dbReference type="InterPro" id="IPR037219">
    <property type="entry name" value="Peptidase_M41-like"/>
</dbReference>
<keyword evidence="7" id="KW-0479">Metal-binding</keyword>
<evidence type="ECO:0000256" key="17">
    <source>
        <dbReference type="SAM" id="Coils"/>
    </source>
</evidence>
<dbReference type="GO" id="GO:0004222">
    <property type="term" value="F:metalloendopeptidase activity"/>
    <property type="evidence" value="ECO:0007669"/>
    <property type="project" value="InterPro"/>
</dbReference>
<dbReference type="Gene3D" id="1.10.8.60">
    <property type="match status" value="1"/>
</dbReference>
<evidence type="ECO:0000256" key="2">
    <source>
        <dbReference type="ARBA" id="ARBA00004225"/>
    </source>
</evidence>
<evidence type="ECO:0000256" key="5">
    <source>
        <dbReference type="ARBA" id="ARBA00022670"/>
    </source>
</evidence>
<organism evidence="20 21">
    <name type="scientific">Tilletiopsis washingtonensis</name>
    <dbReference type="NCBI Taxonomy" id="58919"/>
    <lineage>
        <taxon>Eukaryota</taxon>
        <taxon>Fungi</taxon>
        <taxon>Dikarya</taxon>
        <taxon>Basidiomycota</taxon>
        <taxon>Ustilaginomycotina</taxon>
        <taxon>Exobasidiomycetes</taxon>
        <taxon>Entylomatales</taxon>
        <taxon>Entylomatales incertae sedis</taxon>
        <taxon>Tilletiopsis</taxon>
    </lineage>
</organism>
<comment type="subcellular location">
    <subcellularLocation>
        <location evidence="2">Mitochondrion membrane</location>
        <topology evidence="2">Multi-pass membrane protein</topology>
    </subcellularLocation>
</comment>
<dbReference type="Proteomes" id="UP000245946">
    <property type="component" value="Unassembled WGS sequence"/>
</dbReference>
<feature type="compositionally biased region" description="Basic and acidic residues" evidence="18">
    <location>
        <begin position="164"/>
        <end position="192"/>
    </location>
</feature>
<dbReference type="SUPFAM" id="SSF52540">
    <property type="entry name" value="P-loop containing nucleoside triphosphate hydrolases"/>
    <property type="match status" value="1"/>
</dbReference>
<dbReference type="OrthoDB" id="1413014at2759"/>
<keyword evidence="10" id="KW-0862">Zinc</keyword>
<dbReference type="GO" id="GO:0034982">
    <property type="term" value="P:mitochondrial protein processing"/>
    <property type="evidence" value="ECO:0007669"/>
    <property type="project" value="TreeGrafter"/>
</dbReference>
<evidence type="ECO:0000256" key="16">
    <source>
        <dbReference type="ARBA" id="ARBA00048778"/>
    </source>
</evidence>
<keyword evidence="15" id="KW-0472">Membrane</keyword>
<evidence type="ECO:0000313" key="21">
    <source>
        <dbReference type="Proteomes" id="UP000245946"/>
    </source>
</evidence>
<evidence type="ECO:0000256" key="15">
    <source>
        <dbReference type="ARBA" id="ARBA00023136"/>
    </source>
</evidence>
<dbReference type="FunFam" id="1.10.8.60:FF:000019">
    <property type="entry name" value="AFG3-like AAA ATPase 2"/>
    <property type="match status" value="1"/>
</dbReference>
<feature type="region of interest" description="Disordered" evidence="18">
    <location>
        <begin position="39"/>
        <end position="125"/>
    </location>
</feature>
<evidence type="ECO:0000256" key="1">
    <source>
        <dbReference type="ARBA" id="ARBA00001947"/>
    </source>
</evidence>
<dbReference type="CDD" id="cd19501">
    <property type="entry name" value="RecA-like_FtsH"/>
    <property type="match status" value="1"/>
</dbReference>
<dbReference type="Gene3D" id="3.40.50.300">
    <property type="entry name" value="P-loop containing nucleotide triphosphate hydrolases"/>
    <property type="match status" value="1"/>
</dbReference>
<feature type="compositionally biased region" description="Basic and acidic residues" evidence="18">
    <location>
        <begin position="834"/>
        <end position="843"/>
    </location>
</feature>
<dbReference type="GO" id="GO:0005745">
    <property type="term" value="C:m-AAA complex"/>
    <property type="evidence" value="ECO:0007669"/>
    <property type="project" value="TreeGrafter"/>
</dbReference>
<dbReference type="PANTHER" id="PTHR43655:SF2">
    <property type="entry name" value="AFG3 LIKE MATRIX AAA PEPTIDASE SUBUNIT 2, ISOFORM A"/>
    <property type="match status" value="1"/>
</dbReference>
<dbReference type="SUPFAM" id="SSF140990">
    <property type="entry name" value="FtsH protease domain-like"/>
    <property type="match status" value="1"/>
</dbReference>
<keyword evidence="5" id="KW-0645">Protease</keyword>
<dbReference type="InterPro" id="IPR003959">
    <property type="entry name" value="ATPase_AAA_core"/>
</dbReference>
<dbReference type="InterPro" id="IPR011546">
    <property type="entry name" value="Pept_M41_FtsH_extracell"/>
</dbReference>
<dbReference type="STRING" id="58919.A0A316Z8M4"/>
<reference evidence="20 21" key="1">
    <citation type="journal article" date="2018" name="Mol. Biol. Evol.">
        <title>Broad Genomic Sampling Reveals a Smut Pathogenic Ancestry of the Fungal Clade Ustilaginomycotina.</title>
        <authorList>
            <person name="Kijpornyongpan T."/>
            <person name="Mondo S.J."/>
            <person name="Barry K."/>
            <person name="Sandor L."/>
            <person name="Lee J."/>
            <person name="Lipzen A."/>
            <person name="Pangilinan J."/>
            <person name="LaButti K."/>
            <person name="Hainaut M."/>
            <person name="Henrissat B."/>
            <person name="Grigoriev I.V."/>
            <person name="Spatafora J.W."/>
            <person name="Aime M.C."/>
        </authorList>
    </citation>
    <scope>NUCLEOTIDE SEQUENCE [LARGE SCALE GENOMIC DNA]</scope>
    <source>
        <strain evidence="20 21">MCA 4186</strain>
    </source>
</reference>
<dbReference type="FunFam" id="3.40.1690.20:FF:000003">
    <property type="entry name" value="Mitochondrial inner membrane AAA protease Yta12, putative"/>
    <property type="match status" value="1"/>
</dbReference>
<feature type="region of interest" description="Disordered" evidence="18">
    <location>
        <begin position="834"/>
        <end position="878"/>
    </location>
</feature>
<keyword evidence="9" id="KW-0378">Hydrolase</keyword>
<dbReference type="NCBIfam" id="TIGR01241">
    <property type="entry name" value="FtsH_fam"/>
    <property type="match status" value="1"/>
</dbReference>
<evidence type="ECO:0000256" key="18">
    <source>
        <dbReference type="SAM" id="MobiDB-lite"/>
    </source>
</evidence>
<sequence length="878" mass="94181">MLPTLATRASARFAAAAAVSTPAARTLLRTAPLRHPLSRAAALGAPRPATLHKRFYATPVPESPKDDAAAKKADAEKTDAEKAGAEGEKAADATSEAEGKKADAAPDAAGRKAEPADATEEAKRKQLEGDIEKGLKDAKQNKPAADEDPVVAAMKGLWSALDGASKKGKESKDGKDSKDGKEGDKKDGDKKKAGGPNGPVELRINGQGLLLSLLTTYLVYQYTSPSASSREITWQEFRTAFLDKGQVDRLVVVNRSRVKVYLHSNATGSLPSEQSSGSGAGGRSSYWFTVGSVEAFERRLDEAQRELEIPAGQRIPVAYKDEMSTSNILLQFAPTLLIVGGLIWMTRRAASGMGGAGGAGGSGGVFGIGKSRAKMFNQETDIKTKFENVAGMDEAKEEIMEFVSFLKKPEKYEKLGAKIPRGAILSGPPGTGKTLLAKATAGEAGVPFLSVSGSEFVEMFVGVGPSRVRDMFANAKKHAPCIIFVDEIDAIGKARGKGGAMGGNDERESTLNELLVQMDGFSTTEHVVVLAGTNRPDVLDPALMRPGRFDRHIAIDRPDISGRTEIFKVHLKPLKLAEAGAQEVELLAEKLSTLTPGFSGADVANVTNEAALIAARKGAAAIGEEHFDMAIERVIAGLERKTRVLNKEEKNIVAHHEAGHAICGWFLEHADPLLKVSIIPRGVGALGYAQYLPTETYLSSTEALLDRLSMILGGRASEQVMFNSVTTGGSDDFSRASRIAYEMVTRYGMGRMGLVSYSSDQETFQKPYSEATGQQIDDEVRHIIKTAYQRTVDLLTERKDELQKVANLLLEKEVITRSDMVDLLGRRPFERADAADKNIEKRGMLRRAQQGSQTSSAPPPPPQELGGAVASRSEQPKL</sequence>
<feature type="domain" description="AAA+ ATPase" evidence="19">
    <location>
        <begin position="419"/>
        <end position="559"/>
    </location>
</feature>
<dbReference type="Gene3D" id="3.40.1690.20">
    <property type="match status" value="1"/>
</dbReference>
<keyword evidence="21" id="KW-1185">Reference proteome</keyword>
<keyword evidence="8" id="KW-0547">Nucleotide-binding</keyword>
<dbReference type="Pfam" id="PF06480">
    <property type="entry name" value="FtsH_ext"/>
    <property type="match status" value="1"/>
</dbReference>
<dbReference type="AlphaFoldDB" id="A0A316Z8M4"/>
<protein>
    <submittedName>
        <fullName evidence="20">ATP-dependent metallopeptidase Hfl</fullName>
    </submittedName>
</protein>
<evidence type="ECO:0000256" key="13">
    <source>
        <dbReference type="ARBA" id="ARBA00023049"/>
    </source>
</evidence>
<dbReference type="Pfam" id="PF01434">
    <property type="entry name" value="Peptidase_M41"/>
    <property type="match status" value="1"/>
</dbReference>
<keyword evidence="13" id="KW-0482">Metalloprotease</keyword>
<dbReference type="InterPro" id="IPR027417">
    <property type="entry name" value="P-loop_NTPase"/>
</dbReference>
<dbReference type="InterPro" id="IPR050928">
    <property type="entry name" value="ATP-dep_Zn_Metalloprotease"/>
</dbReference>
<dbReference type="GO" id="GO:0016887">
    <property type="term" value="F:ATP hydrolysis activity"/>
    <property type="evidence" value="ECO:0007669"/>
    <property type="project" value="InterPro"/>
</dbReference>
<dbReference type="RefSeq" id="XP_025598228.1">
    <property type="nucleotide sequence ID" value="XM_025740580.1"/>
</dbReference>